<dbReference type="CDD" id="cd18808">
    <property type="entry name" value="SF1_C_Upf1"/>
    <property type="match status" value="1"/>
</dbReference>
<keyword evidence="6" id="KW-0175">Coiled coil</keyword>
<dbReference type="SUPFAM" id="SSF52540">
    <property type="entry name" value="P-loop containing nucleoside triphosphate hydrolases"/>
    <property type="match status" value="1"/>
</dbReference>
<dbReference type="Gene3D" id="2.40.30.270">
    <property type="match status" value="1"/>
</dbReference>
<evidence type="ECO:0000259" key="7">
    <source>
        <dbReference type="Pfam" id="PF13086"/>
    </source>
</evidence>
<dbReference type="Gene3D" id="3.40.50.300">
    <property type="entry name" value="P-loop containing nucleotide triphosphate hydrolases"/>
    <property type="match status" value="2"/>
</dbReference>
<organism evidence="9 10">
    <name type="scientific">Chitinophaga caeni</name>
    <dbReference type="NCBI Taxonomy" id="2029983"/>
    <lineage>
        <taxon>Bacteria</taxon>
        <taxon>Pseudomonadati</taxon>
        <taxon>Bacteroidota</taxon>
        <taxon>Chitinophagia</taxon>
        <taxon>Chitinophagales</taxon>
        <taxon>Chitinophagaceae</taxon>
        <taxon>Chitinophaga</taxon>
    </lineage>
</organism>
<keyword evidence="3" id="KW-0378">Hydrolase</keyword>
<evidence type="ECO:0000259" key="8">
    <source>
        <dbReference type="Pfam" id="PF13087"/>
    </source>
</evidence>
<evidence type="ECO:0000313" key="10">
    <source>
        <dbReference type="Proteomes" id="UP000220133"/>
    </source>
</evidence>
<dbReference type="InterPro" id="IPR050534">
    <property type="entry name" value="Coronavir_polyprotein_1ab"/>
</dbReference>
<dbReference type="GO" id="GO:0005524">
    <property type="term" value="F:ATP binding"/>
    <property type="evidence" value="ECO:0007669"/>
    <property type="project" value="UniProtKB-KW"/>
</dbReference>
<protein>
    <submittedName>
        <fullName evidence="9">IGHMBP2 family helicase</fullName>
    </submittedName>
</protein>
<feature type="coiled-coil region" evidence="6">
    <location>
        <begin position="283"/>
        <end position="310"/>
    </location>
</feature>
<evidence type="ECO:0000256" key="5">
    <source>
        <dbReference type="ARBA" id="ARBA00022840"/>
    </source>
</evidence>
<gene>
    <name evidence="9" type="ORF">COR50_13045</name>
</gene>
<evidence type="ECO:0000256" key="4">
    <source>
        <dbReference type="ARBA" id="ARBA00022806"/>
    </source>
</evidence>
<reference evidence="9 10" key="1">
    <citation type="submission" date="2017-10" db="EMBL/GenBank/DDBJ databases">
        <title>Paenichitinophaga pekingensis gen. nov., sp. nov., isolated from activated sludge.</title>
        <authorList>
            <person name="Jin D."/>
            <person name="Kong X."/>
            <person name="Deng Y."/>
            <person name="Bai Z."/>
        </authorList>
    </citation>
    <scope>NUCLEOTIDE SEQUENCE [LARGE SCALE GENOMIC DNA]</scope>
    <source>
        <strain evidence="9 10">13</strain>
    </source>
</reference>
<keyword evidence="4 9" id="KW-0347">Helicase</keyword>
<accession>A0A291QVQ5</accession>
<dbReference type="RefSeq" id="WP_098194394.1">
    <property type="nucleotide sequence ID" value="NZ_CP023777.1"/>
</dbReference>
<dbReference type="GO" id="GO:0016787">
    <property type="term" value="F:hydrolase activity"/>
    <property type="evidence" value="ECO:0007669"/>
    <property type="project" value="UniProtKB-KW"/>
</dbReference>
<dbReference type="GO" id="GO:0043139">
    <property type="term" value="F:5'-3' DNA helicase activity"/>
    <property type="evidence" value="ECO:0007669"/>
    <property type="project" value="TreeGrafter"/>
</dbReference>
<evidence type="ECO:0000313" key="9">
    <source>
        <dbReference type="EMBL" id="ATL48017.1"/>
    </source>
</evidence>
<evidence type="ECO:0000256" key="1">
    <source>
        <dbReference type="ARBA" id="ARBA00007913"/>
    </source>
</evidence>
<dbReference type="PANTHER" id="PTHR43788">
    <property type="entry name" value="DNA2/NAM7 HELICASE FAMILY MEMBER"/>
    <property type="match status" value="1"/>
</dbReference>
<dbReference type="AlphaFoldDB" id="A0A291QVQ5"/>
<dbReference type="PANTHER" id="PTHR43788:SF8">
    <property type="entry name" value="DNA-BINDING PROTEIN SMUBP-2"/>
    <property type="match status" value="1"/>
</dbReference>
<feature type="domain" description="DNA2/NAM7 helicase-like C-terminal" evidence="8">
    <location>
        <begin position="411"/>
        <end position="606"/>
    </location>
</feature>
<dbReference type="FunFam" id="3.40.50.300:FF:000326">
    <property type="entry name" value="P-loop containing nucleoside triphosphate hydrolase"/>
    <property type="match status" value="1"/>
</dbReference>
<feature type="domain" description="DNA2/NAM7 helicase helicase" evidence="7">
    <location>
        <begin position="180"/>
        <end position="403"/>
    </location>
</feature>
<dbReference type="Pfam" id="PF13086">
    <property type="entry name" value="AAA_11"/>
    <property type="match status" value="1"/>
</dbReference>
<keyword evidence="2" id="KW-0547">Nucleotide-binding</keyword>
<dbReference type="InterPro" id="IPR041677">
    <property type="entry name" value="DNA2/NAM7_AAA_11"/>
</dbReference>
<evidence type="ECO:0000256" key="3">
    <source>
        <dbReference type="ARBA" id="ARBA00022801"/>
    </source>
</evidence>
<dbReference type="InterPro" id="IPR041679">
    <property type="entry name" value="DNA2/NAM7-like_C"/>
</dbReference>
<evidence type="ECO:0000256" key="6">
    <source>
        <dbReference type="SAM" id="Coils"/>
    </source>
</evidence>
<comment type="similarity">
    <text evidence="1">Belongs to the DNA2/NAM7 helicase family.</text>
</comment>
<name>A0A291QVQ5_9BACT</name>
<dbReference type="InterPro" id="IPR027417">
    <property type="entry name" value="P-loop_NTPase"/>
</dbReference>
<proteinExistence type="inferred from homology"/>
<dbReference type="Proteomes" id="UP000220133">
    <property type="component" value="Chromosome"/>
</dbReference>
<dbReference type="Pfam" id="PF13087">
    <property type="entry name" value="AAA_12"/>
    <property type="match status" value="1"/>
</dbReference>
<dbReference type="KEGG" id="cbae:COR50_13045"/>
<dbReference type="EMBL" id="CP023777">
    <property type="protein sequence ID" value="ATL48017.1"/>
    <property type="molecule type" value="Genomic_DNA"/>
</dbReference>
<dbReference type="InterPro" id="IPR047187">
    <property type="entry name" value="SF1_C_Upf1"/>
</dbReference>
<dbReference type="GO" id="GO:0005694">
    <property type="term" value="C:chromosome"/>
    <property type="evidence" value="ECO:0007669"/>
    <property type="project" value="UniProtKB-ARBA"/>
</dbReference>
<sequence>MDYFKKLSGLLREERKEDRSIYETLTASTSIYDRRANGLTWYPLANRGTEPSKGDYINVEFERTSYQDINPQFKSGSAVMLFSNHNPKEDRLEGTVTYLSGNKLKINFRTEELPDWADDGKLGIDTLFDDNSYDEMEKALTIAEKRLEAGGKDDRLVKIITGLKKPEFYEQRKVHGLSEHLNTSQQLAITKIIQAEDLAIVHGPPGTGKTTTLVQAIAMQLEQGAKKVLVTAPSNTAVDLLSERLSEKGLKVLRIGNPARISERLESLSLDYQLAQHPANKEIRAFKKRAKEFKDMAHKYKRNFGKAEREQRKALFDEARNIMKSVEKTEQYMMDDLVAKAQIITATLVGSQHYSIAKITYDAVFIDEAGQALEPACWIPILKAPKLVLAGDHQQLPPTIKSREAAKQGLAETLMEKCTRLYPEAVVLLEEQYRMHRSIMHYASQVFYDNKLRAHHTVAEQLLFTGDLPVSFIDTAGCGFEEKIENTAISNPEEAQFLFQHLMQFCLQLVQHFKDKKYPSIAIISPYKAQVQLLKDLLIESQLPGDIKNYITVNTIDSYQGQEREVVYISMTRSNPDSKIGFLSDNRRMNVAMTRAKKKLVVIGDSATLSQFDFYKNFIQYTEAQDSYLSAWEFMEY</sequence>
<keyword evidence="10" id="KW-1185">Reference proteome</keyword>
<dbReference type="OrthoDB" id="9757917at2"/>
<evidence type="ECO:0000256" key="2">
    <source>
        <dbReference type="ARBA" id="ARBA00022741"/>
    </source>
</evidence>
<keyword evidence="5" id="KW-0067">ATP-binding</keyword>